<feature type="region of interest" description="Disordered" evidence="1">
    <location>
        <begin position="276"/>
        <end position="298"/>
    </location>
</feature>
<evidence type="ECO:0000256" key="1">
    <source>
        <dbReference type="SAM" id="MobiDB-lite"/>
    </source>
</evidence>
<dbReference type="InterPro" id="IPR029063">
    <property type="entry name" value="SAM-dependent_MTases_sf"/>
</dbReference>
<gene>
    <name evidence="2" type="ORF">Aca07nite_87830</name>
</gene>
<evidence type="ECO:0008006" key="3">
    <source>
        <dbReference type="Google" id="ProtNLM"/>
    </source>
</evidence>
<name>A0ABQ3WYZ7_9ACTN</name>
<dbReference type="SUPFAM" id="SSF53335">
    <property type="entry name" value="S-adenosyl-L-methionine-dependent methyltransferases"/>
    <property type="match status" value="1"/>
</dbReference>
<comment type="caution">
    <text evidence="2">The sequence shown here is derived from an EMBL/GenBank/DDBJ whole genome shotgun (WGS) entry which is preliminary data.</text>
</comment>
<protein>
    <recommendedName>
        <fullName evidence="3">S-adenosyl methyltransferase</fullName>
    </recommendedName>
</protein>
<proteinExistence type="predicted"/>
<dbReference type="EMBL" id="BOMF01000187">
    <property type="protein sequence ID" value="GID51508.1"/>
    <property type="molecule type" value="Genomic_DNA"/>
</dbReference>
<evidence type="ECO:0000313" key="2">
    <source>
        <dbReference type="EMBL" id="GID51508.1"/>
    </source>
</evidence>
<dbReference type="Pfam" id="PF04672">
    <property type="entry name" value="Methyltransf_19"/>
    <property type="match status" value="1"/>
</dbReference>
<reference evidence="2" key="1">
    <citation type="submission" date="2021-01" db="EMBL/GenBank/DDBJ databases">
        <title>Whole genome shotgun sequence of Actinoplanes capillaceus NBRC 16408.</title>
        <authorList>
            <person name="Komaki H."/>
            <person name="Tamura T."/>
        </authorList>
    </citation>
    <scope>NUCLEOTIDE SEQUENCE [LARGE SCALE GENOMIC DNA]</scope>
    <source>
        <strain evidence="2">NBRC 16408</strain>
    </source>
</reference>
<accession>A0ABQ3WYZ7</accession>
<dbReference type="PIRSF" id="PIRSF017393">
    <property type="entry name" value="MTase_SAV2177"/>
    <property type="match status" value="1"/>
</dbReference>
<dbReference type="Gene3D" id="3.40.50.150">
    <property type="entry name" value="Vaccinia Virus protein VP39"/>
    <property type="match status" value="1"/>
</dbReference>
<dbReference type="InterPro" id="IPR006764">
    <property type="entry name" value="SAM_dep_MeTrfase_SAV2177_type"/>
</dbReference>
<organism evidence="2">
    <name type="scientific">Actinoplanes campanulatus</name>
    <dbReference type="NCBI Taxonomy" id="113559"/>
    <lineage>
        <taxon>Bacteria</taxon>
        <taxon>Bacillati</taxon>
        <taxon>Actinomycetota</taxon>
        <taxon>Actinomycetes</taxon>
        <taxon>Micromonosporales</taxon>
        <taxon>Micromonosporaceae</taxon>
        <taxon>Actinoplanes</taxon>
    </lineage>
</organism>
<sequence length="298" mass="32624">MDGEKQNATTALRSPRLDTTVAHTARIYDHLLGGKDNFEVDRAVAKQICEAVPNLPFMLRANRSWMLRTTRFLAGQAGIRQFLDLGTGLPTSPNLHEAAQQIAADCRVLYVDNDPLVLTHARALLTSTPLGRCAYLDADLRDIDLILTSPELTATIDLAQPVGIMCASVLMLLADDDDPWQIVARLRDWAPPGSYLAISHPTADTDPEAVAEVVATTRRVGITFVPRTRDQVARMFGDWQMVKPGLVPVLAWRPDEPSKDPDAAYYWAGVAVTGLNDPEPGQQAPAETLQRGRVGRPT</sequence>